<dbReference type="InterPro" id="IPR050155">
    <property type="entry name" value="HAD-like_hydrolase_sf"/>
</dbReference>
<dbReference type="SFLD" id="SFLDG01129">
    <property type="entry name" value="C1.5:_HAD__Beta-PGM__Phosphata"/>
    <property type="match status" value="1"/>
</dbReference>
<reference evidence="1" key="1">
    <citation type="submission" date="2020-11" db="EMBL/GenBank/DDBJ databases">
        <title>Sequencing the genomes of 1000 actinobacteria strains.</title>
        <authorList>
            <person name="Klenk H.-P."/>
        </authorList>
    </citation>
    <scope>NUCLEOTIDE SEQUENCE</scope>
    <source>
        <strain evidence="1">DSM 45356</strain>
    </source>
</reference>
<sequence>MIVVAFDLDGTLVTAGVIGQRAALAATRAVTGREPDDLPPRAGRTDRAIGLDYLIAAGVDHDDAPGLLDDYLAALHDAAMDLMGDYRALARVLPGARDVLEALHGRDDVVSVLVTGNIRSVAEAKLRVLGLHDLVVWECGGYGDDSTVRAELVHTAWQAASRYTTTPIPPGRVIVVGDTPRDIDAARTAGVAAVAVATGPHTAAELDGADLVLPDLSDPEAVRRILNVCR</sequence>
<keyword evidence="2" id="KW-1185">Reference proteome</keyword>
<dbReference type="SFLD" id="SFLDS00003">
    <property type="entry name" value="Haloacid_Dehalogenase"/>
    <property type="match status" value="1"/>
</dbReference>
<dbReference type="Proteomes" id="UP000622552">
    <property type="component" value="Unassembled WGS sequence"/>
</dbReference>
<dbReference type="AlphaFoldDB" id="A0A8J7KIC3"/>
<evidence type="ECO:0000313" key="2">
    <source>
        <dbReference type="Proteomes" id="UP000622552"/>
    </source>
</evidence>
<organism evidence="1 2">
    <name type="scientific">Longispora fulva</name>
    <dbReference type="NCBI Taxonomy" id="619741"/>
    <lineage>
        <taxon>Bacteria</taxon>
        <taxon>Bacillati</taxon>
        <taxon>Actinomycetota</taxon>
        <taxon>Actinomycetes</taxon>
        <taxon>Micromonosporales</taxon>
        <taxon>Micromonosporaceae</taxon>
        <taxon>Longispora</taxon>
    </lineage>
</organism>
<dbReference type="PANTHER" id="PTHR43434">
    <property type="entry name" value="PHOSPHOGLYCOLATE PHOSPHATASE"/>
    <property type="match status" value="1"/>
</dbReference>
<dbReference type="Gene3D" id="3.40.50.1000">
    <property type="entry name" value="HAD superfamily/HAD-like"/>
    <property type="match status" value="1"/>
</dbReference>
<dbReference type="SUPFAM" id="SSF56784">
    <property type="entry name" value="HAD-like"/>
    <property type="match status" value="1"/>
</dbReference>
<comment type="caution">
    <text evidence="1">The sequence shown here is derived from an EMBL/GenBank/DDBJ whole genome shotgun (WGS) entry which is preliminary data.</text>
</comment>
<accession>A0A8J7KIC3</accession>
<dbReference type="Gene3D" id="1.10.150.240">
    <property type="entry name" value="Putative phosphatase, domain 2"/>
    <property type="match status" value="1"/>
</dbReference>
<dbReference type="EMBL" id="JADOUF010000001">
    <property type="protein sequence ID" value="MBG6136009.1"/>
    <property type="molecule type" value="Genomic_DNA"/>
</dbReference>
<name>A0A8J7KIC3_9ACTN</name>
<dbReference type="Pfam" id="PF00702">
    <property type="entry name" value="Hydrolase"/>
    <property type="match status" value="1"/>
</dbReference>
<dbReference type="GO" id="GO:0006281">
    <property type="term" value="P:DNA repair"/>
    <property type="evidence" value="ECO:0007669"/>
    <property type="project" value="TreeGrafter"/>
</dbReference>
<keyword evidence="1" id="KW-0378">Hydrolase</keyword>
<gene>
    <name evidence="1" type="ORF">IW245_002203</name>
</gene>
<dbReference type="RefSeq" id="WP_203787411.1">
    <property type="nucleotide sequence ID" value="NZ_BONS01000001.1"/>
</dbReference>
<dbReference type="InterPro" id="IPR023198">
    <property type="entry name" value="PGP-like_dom2"/>
</dbReference>
<evidence type="ECO:0000313" key="1">
    <source>
        <dbReference type="EMBL" id="MBG6136009.1"/>
    </source>
</evidence>
<dbReference type="PROSITE" id="PS01228">
    <property type="entry name" value="COF_1"/>
    <property type="match status" value="1"/>
</dbReference>
<protein>
    <submittedName>
        <fullName evidence="1">Phosphoglycolate phosphatase-like HAD superfamily hydrolase</fullName>
    </submittedName>
</protein>
<dbReference type="GO" id="GO:0008967">
    <property type="term" value="F:phosphoglycolate phosphatase activity"/>
    <property type="evidence" value="ECO:0007669"/>
    <property type="project" value="TreeGrafter"/>
</dbReference>
<dbReference type="PANTHER" id="PTHR43434:SF1">
    <property type="entry name" value="PHOSPHOGLYCOLATE PHOSPHATASE"/>
    <property type="match status" value="1"/>
</dbReference>
<proteinExistence type="predicted"/>
<dbReference type="InterPro" id="IPR023214">
    <property type="entry name" value="HAD_sf"/>
</dbReference>
<dbReference type="InterPro" id="IPR036412">
    <property type="entry name" value="HAD-like_sf"/>
</dbReference>